<evidence type="ECO:0000256" key="1">
    <source>
        <dbReference type="SAM" id="MobiDB-lite"/>
    </source>
</evidence>
<evidence type="ECO:0000313" key="3">
    <source>
        <dbReference type="Proteomes" id="UP000178068"/>
    </source>
</evidence>
<accession>A0A1G1WNS4</accession>
<feature type="compositionally biased region" description="Basic and acidic residues" evidence="1">
    <location>
        <begin position="171"/>
        <end position="238"/>
    </location>
</feature>
<name>A0A1G1WNS4_9BACT</name>
<gene>
    <name evidence="2" type="ORF">A3F35_00710</name>
</gene>
<dbReference type="AlphaFoldDB" id="A0A1G1WNS4"/>
<proteinExistence type="predicted"/>
<evidence type="ECO:0000313" key="2">
    <source>
        <dbReference type="EMBL" id="OGY29261.1"/>
    </source>
</evidence>
<feature type="region of interest" description="Disordered" evidence="1">
    <location>
        <begin position="33"/>
        <end position="55"/>
    </location>
</feature>
<dbReference type="STRING" id="1802603.A3F35_00710"/>
<dbReference type="EMBL" id="MHCZ01000038">
    <property type="protein sequence ID" value="OGY29261.1"/>
    <property type="molecule type" value="Genomic_DNA"/>
</dbReference>
<organism evidence="2 3">
    <name type="scientific">Candidatus Woykebacteria bacterium RIFCSPHIGHO2_12_FULL_45_10</name>
    <dbReference type="NCBI Taxonomy" id="1802603"/>
    <lineage>
        <taxon>Bacteria</taxon>
        <taxon>Candidatus Woykeibacteriota</taxon>
    </lineage>
</organism>
<sequence length="254" mass="27677">MLDNNKIESLRQAIGAAESSLKMVKQLLGDLESGGAGRAASAPMSKKEPEGITGTFDGEQMVTDGGEKYPVPANYASKSLLVVGDRLKLVEEAGQKRFKQIEHVKRHRTDGILAKKDGKWKAVTPEGSYKVLHEAVVHFGGDVGDEVTLHLPAANLSSSFGAIESVAKKAKEESSIEQQEEPKPEAKEAKVEKLIEKKPAIKKEPAKKVFQETPEKKEPEKPATSTETKRQEKVEPEKVINPAKVASSEEDELT</sequence>
<reference evidence="2 3" key="1">
    <citation type="journal article" date="2016" name="Nat. Commun.">
        <title>Thousands of microbial genomes shed light on interconnected biogeochemical processes in an aquifer system.</title>
        <authorList>
            <person name="Anantharaman K."/>
            <person name="Brown C.T."/>
            <person name="Hug L.A."/>
            <person name="Sharon I."/>
            <person name="Castelle C.J."/>
            <person name="Probst A.J."/>
            <person name="Thomas B.C."/>
            <person name="Singh A."/>
            <person name="Wilkins M.J."/>
            <person name="Karaoz U."/>
            <person name="Brodie E.L."/>
            <person name="Williams K.H."/>
            <person name="Hubbard S.S."/>
            <person name="Banfield J.F."/>
        </authorList>
    </citation>
    <scope>NUCLEOTIDE SEQUENCE [LARGE SCALE GENOMIC DNA]</scope>
</reference>
<feature type="region of interest" description="Disordered" evidence="1">
    <location>
        <begin position="171"/>
        <end position="254"/>
    </location>
</feature>
<protein>
    <recommendedName>
        <fullName evidence="4">50S ribosomal protein L7/L12</fullName>
    </recommendedName>
</protein>
<evidence type="ECO:0008006" key="4">
    <source>
        <dbReference type="Google" id="ProtNLM"/>
    </source>
</evidence>
<comment type="caution">
    <text evidence="2">The sequence shown here is derived from an EMBL/GenBank/DDBJ whole genome shotgun (WGS) entry which is preliminary data.</text>
</comment>
<dbReference type="Proteomes" id="UP000178068">
    <property type="component" value="Unassembled WGS sequence"/>
</dbReference>